<reference evidence="1" key="3">
    <citation type="submission" date="2023-05" db="EMBL/GenBank/DDBJ databases">
        <authorList>
            <person name="Smith C.H."/>
        </authorList>
    </citation>
    <scope>NUCLEOTIDE SEQUENCE</scope>
    <source>
        <strain evidence="1">CHS0354</strain>
        <tissue evidence="1">Mantle</tissue>
    </source>
</reference>
<comment type="caution">
    <text evidence="1">The sequence shown here is derived from an EMBL/GenBank/DDBJ whole genome shotgun (WGS) entry which is preliminary data.</text>
</comment>
<protein>
    <submittedName>
        <fullName evidence="1">Uncharacterized protein</fullName>
    </submittedName>
</protein>
<sequence>MDNCTCIDNWEKTLQEQLNSTIEPLDPSTHLLLSDPKPSDTGNTKIYSSLDRAIEVPKLPGQTYMKLSKYTVVLSVSHPSNLISSMSTVLTDRWEKSGDLMKGCACCPMQKKKDIKTTLSHITMRHDYATQHPSFVRKTGR</sequence>
<reference evidence="1" key="2">
    <citation type="journal article" date="2021" name="Genome Biol. Evol.">
        <title>Developing a high-quality reference genome for a parasitic bivalve with doubly uniparental inheritance (Bivalvia: Unionida).</title>
        <authorList>
            <person name="Smith C.H."/>
        </authorList>
    </citation>
    <scope>NUCLEOTIDE SEQUENCE</scope>
    <source>
        <strain evidence="1">CHS0354</strain>
        <tissue evidence="1">Mantle</tissue>
    </source>
</reference>
<name>A0AAE0VRB6_9BIVA</name>
<evidence type="ECO:0000313" key="1">
    <source>
        <dbReference type="EMBL" id="KAK3587324.1"/>
    </source>
</evidence>
<keyword evidence="2" id="KW-1185">Reference proteome</keyword>
<dbReference type="EMBL" id="JAEAOA010000698">
    <property type="protein sequence ID" value="KAK3587324.1"/>
    <property type="molecule type" value="Genomic_DNA"/>
</dbReference>
<reference evidence="1" key="1">
    <citation type="journal article" date="2021" name="Genome Biol. Evol.">
        <title>A High-Quality Reference Genome for a Parasitic Bivalve with Doubly Uniparental Inheritance (Bivalvia: Unionida).</title>
        <authorList>
            <person name="Smith C.H."/>
        </authorList>
    </citation>
    <scope>NUCLEOTIDE SEQUENCE</scope>
    <source>
        <strain evidence="1">CHS0354</strain>
    </source>
</reference>
<organism evidence="1 2">
    <name type="scientific">Potamilus streckersoni</name>
    <dbReference type="NCBI Taxonomy" id="2493646"/>
    <lineage>
        <taxon>Eukaryota</taxon>
        <taxon>Metazoa</taxon>
        <taxon>Spiralia</taxon>
        <taxon>Lophotrochozoa</taxon>
        <taxon>Mollusca</taxon>
        <taxon>Bivalvia</taxon>
        <taxon>Autobranchia</taxon>
        <taxon>Heteroconchia</taxon>
        <taxon>Palaeoheterodonta</taxon>
        <taxon>Unionida</taxon>
        <taxon>Unionoidea</taxon>
        <taxon>Unionidae</taxon>
        <taxon>Ambleminae</taxon>
        <taxon>Lampsilini</taxon>
        <taxon>Potamilus</taxon>
    </lineage>
</organism>
<evidence type="ECO:0000313" key="2">
    <source>
        <dbReference type="Proteomes" id="UP001195483"/>
    </source>
</evidence>
<dbReference type="AlphaFoldDB" id="A0AAE0VRB6"/>
<gene>
    <name evidence="1" type="ORF">CHS0354_011306</name>
</gene>
<accession>A0AAE0VRB6</accession>
<dbReference type="Proteomes" id="UP001195483">
    <property type="component" value="Unassembled WGS sequence"/>
</dbReference>
<proteinExistence type="predicted"/>